<protein>
    <recommendedName>
        <fullName evidence="5">Thioredoxin domain-containing protein</fullName>
    </recommendedName>
</protein>
<dbReference type="Proteomes" id="UP000751190">
    <property type="component" value="Unassembled WGS sequence"/>
</dbReference>
<dbReference type="AlphaFoldDB" id="A0A8J5X3Y0"/>
<keyword evidence="1" id="KW-0175">Coiled coil</keyword>
<sequence length="218" mass="24540">MLLVPLLLPLAAVHDDVASVAVCGAQPRSLRSRSTPPALASIFIRSNAVDKLPEDSGRKRVFGSAYGRTRREPPTDLLCFYGNDCEMCDYMAKYIARLERECPGVKVKRFETWSHPEHEKLRALCDKPSGCGGVPFFYNKKTKSWICGATTYDNLKRWARNKSCASFLPPPTTFKSQQPPKEGTGAMKVLSSLRERTLETLEEKRKLTEEARELKAKK</sequence>
<gene>
    <name evidence="3" type="ORF">KFE25_012961</name>
</gene>
<dbReference type="SUPFAM" id="SSF52833">
    <property type="entry name" value="Thioredoxin-like"/>
    <property type="match status" value="1"/>
</dbReference>
<comment type="caution">
    <text evidence="3">The sequence shown here is derived from an EMBL/GenBank/DDBJ whole genome shotgun (WGS) entry which is preliminary data.</text>
</comment>
<feature type="signal peptide" evidence="2">
    <location>
        <begin position="1"/>
        <end position="18"/>
    </location>
</feature>
<evidence type="ECO:0008006" key="5">
    <source>
        <dbReference type="Google" id="ProtNLM"/>
    </source>
</evidence>
<evidence type="ECO:0000313" key="4">
    <source>
        <dbReference type="Proteomes" id="UP000751190"/>
    </source>
</evidence>
<organism evidence="3 4">
    <name type="scientific">Diacronema lutheri</name>
    <name type="common">Unicellular marine alga</name>
    <name type="synonym">Monochrysis lutheri</name>
    <dbReference type="NCBI Taxonomy" id="2081491"/>
    <lineage>
        <taxon>Eukaryota</taxon>
        <taxon>Haptista</taxon>
        <taxon>Haptophyta</taxon>
        <taxon>Pavlovophyceae</taxon>
        <taxon>Pavlovales</taxon>
        <taxon>Pavlovaceae</taxon>
        <taxon>Diacronema</taxon>
    </lineage>
</organism>
<evidence type="ECO:0000256" key="2">
    <source>
        <dbReference type="SAM" id="SignalP"/>
    </source>
</evidence>
<evidence type="ECO:0000313" key="3">
    <source>
        <dbReference type="EMBL" id="KAG8458763.1"/>
    </source>
</evidence>
<reference evidence="3" key="1">
    <citation type="submission" date="2021-05" db="EMBL/GenBank/DDBJ databases">
        <title>The genome of the haptophyte Pavlova lutheri (Diacronema luteri, Pavlovales) - a model for lipid biosynthesis in eukaryotic algae.</title>
        <authorList>
            <person name="Hulatt C.J."/>
            <person name="Posewitz M.C."/>
        </authorList>
    </citation>
    <scope>NUCLEOTIDE SEQUENCE</scope>
    <source>
        <strain evidence="3">NIVA-4/92</strain>
    </source>
</reference>
<dbReference type="OrthoDB" id="412254at2759"/>
<dbReference type="InterPro" id="IPR036249">
    <property type="entry name" value="Thioredoxin-like_sf"/>
</dbReference>
<keyword evidence="2" id="KW-0732">Signal</keyword>
<proteinExistence type="predicted"/>
<name>A0A8J5X3Y0_DIALT</name>
<feature type="coiled-coil region" evidence="1">
    <location>
        <begin position="190"/>
        <end position="218"/>
    </location>
</feature>
<evidence type="ECO:0000256" key="1">
    <source>
        <dbReference type="SAM" id="Coils"/>
    </source>
</evidence>
<accession>A0A8J5X3Y0</accession>
<dbReference type="EMBL" id="JAGTXO010000048">
    <property type="protein sequence ID" value="KAG8458763.1"/>
    <property type="molecule type" value="Genomic_DNA"/>
</dbReference>
<feature type="chain" id="PRO_5035302159" description="Thioredoxin domain-containing protein" evidence="2">
    <location>
        <begin position="19"/>
        <end position="218"/>
    </location>
</feature>
<dbReference type="OMA" id="QCEDMEP"/>
<keyword evidence="4" id="KW-1185">Reference proteome</keyword>